<accession>A0ABU6G4L2</accession>
<dbReference type="InterPro" id="IPR035238">
    <property type="entry name" value="DUF5345"/>
</dbReference>
<keyword evidence="4" id="KW-1185">Reference proteome</keyword>
<proteinExistence type="predicted"/>
<evidence type="ECO:0000256" key="2">
    <source>
        <dbReference type="SAM" id="Phobius"/>
    </source>
</evidence>
<keyword evidence="2" id="KW-1133">Transmembrane helix</keyword>
<dbReference type="RefSeq" id="WP_326073253.1">
    <property type="nucleotide sequence ID" value="NZ_JARLKY010000046.1"/>
</dbReference>
<comment type="caution">
    <text evidence="3">The sequence shown here is derived from an EMBL/GenBank/DDBJ whole genome shotgun (WGS) entry which is preliminary data.</text>
</comment>
<evidence type="ECO:0000313" key="4">
    <source>
        <dbReference type="Proteomes" id="UP001338137"/>
    </source>
</evidence>
<protein>
    <submittedName>
        <fullName evidence="3">YxlC family protein</fullName>
    </submittedName>
</protein>
<feature type="transmembrane region" description="Helical" evidence="2">
    <location>
        <begin position="101"/>
        <end position="120"/>
    </location>
</feature>
<keyword evidence="2" id="KW-0472">Membrane</keyword>
<dbReference type="EMBL" id="JARLKY010000046">
    <property type="protein sequence ID" value="MEC0229112.1"/>
    <property type="molecule type" value="Genomic_DNA"/>
</dbReference>
<feature type="compositionally biased region" description="Basic and acidic residues" evidence="1">
    <location>
        <begin position="1"/>
        <end position="28"/>
    </location>
</feature>
<reference evidence="3 4" key="1">
    <citation type="submission" date="2023-03" db="EMBL/GenBank/DDBJ databases">
        <title>Bacillus Genome Sequencing.</title>
        <authorList>
            <person name="Dunlap C."/>
        </authorList>
    </citation>
    <scope>NUCLEOTIDE SEQUENCE [LARGE SCALE GENOMIC DNA]</scope>
    <source>
        <strain evidence="3 4">BD-533</strain>
    </source>
</reference>
<feature type="transmembrane region" description="Helical" evidence="2">
    <location>
        <begin position="78"/>
        <end position="95"/>
    </location>
</feature>
<gene>
    <name evidence="3" type="ORF">P4I72_18445</name>
</gene>
<name>A0ABU6G4L2_9BACL</name>
<organism evidence="3 4">
    <name type="scientific">Paenibacillus alba</name>
    <dbReference type="NCBI Taxonomy" id="1197127"/>
    <lineage>
        <taxon>Bacteria</taxon>
        <taxon>Bacillati</taxon>
        <taxon>Bacillota</taxon>
        <taxon>Bacilli</taxon>
        <taxon>Bacillales</taxon>
        <taxon>Paenibacillaceae</taxon>
        <taxon>Paenibacillus</taxon>
    </lineage>
</organism>
<feature type="region of interest" description="Disordered" evidence="1">
    <location>
        <begin position="1"/>
        <end position="31"/>
    </location>
</feature>
<dbReference type="Proteomes" id="UP001338137">
    <property type="component" value="Unassembled WGS sequence"/>
</dbReference>
<keyword evidence="2" id="KW-0812">Transmembrane</keyword>
<dbReference type="Pfam" id="PF17280">
    <property type="entry name" value="DUF5345"/>
    <property type="match status" value="1"/>
</dbReference>
<evidence type="ECO:0000256" key="1">
    <source>
        <dbReference type="SAM" id="MobiDB-lite"/>
    </source>
</evidence>
<sequence>MDENHKTPRRSEPERGRNEEQLGKLHMEQDDEQTIHSLQEGLRTMDRLFSPSTPSSAWFEQRIAETHKKQRLRLLRDLLTLWLGALVILYLSYAIATSQPLAFLSLQAAAVIVPIAWLLLRKRVDLHEES</sequence>
<evidence type="ECO:0000313" key="3">
    <source>
        <dbReference type="EMBL" id="MEC0229112.1"/>
    </source>
</evidence>